<dbReference type="NCBIfam" id="NF010703">
    <property type="entry name" value="PRK14103.1"/>
    <property type="match status" value="1"/>
</dbReference>
<sequence>MTRWDPAVYGRYADERSRPFYELTGRIRAEDPRYVVDLGCGTGDLTVSLAARWPGARIHGVDSSPEMIAKAPEGATFEVADVRDWRAAEPVDVIVSNALLQWVPEHRDLLVRWARELNPGGWLAFQVPGNFAAPSHQVVRELCQSAEWAAELADLAWRDPVDSAGEYLELLAGQGLTVDAWETTYIHVLQGDDAVLRWVTGTALRPMLTRLDPARRERFLADAGRALAEAYPRRDYGTPFEFRRIFTVAHN</sequence>
<evidence type="ECO:0000259" key="3">
    <source>
        <dbReference type="Pfam" id="PF13649"/>
    </source>
</evidence>
<name>A0A4U3MFV3_9ACTN</name>
<keyword evidence="5" id="KW-1185">Reference proteome</keyword>
<evidence type="ECO:0000313" key="5">
    <source>
        <dbReference type="Proteomes" id="UP000308705"/>
    </source>
</evidence>
<reference evidence="4 5" key="1">
    <citation type="submission" date="2019-04" db="EMBL/GenBank/DDBJ databases">
        <title>Herbidospora sp. NEAU-GS14.nov., a novel actinomycete isolated from soil.</title>
        <authorList>
            <person name="Han L."/>
        </authorList>
    </citation>
    <scope>NUCLEOTIDE SEQUENCE [LARGE SCALE GENOMIC DNA]</scope>
    <source>
        <strain evidence="4 5">NEAU-GS14</strain>
    </source>
</reference>
<gene>
    <name evidence="4" type="ORF">FDA94_14675</name>
</gene>
<accession>A0A4U3MFV3</accession>
<evidence type="ECO:0000313" key="4">
    <source>
        <dbReference type="EMBL" id="TKK88155.1"/>
    </source>
</evidence>
<dbReference type="GO" id="GO:0030798">
    <property type="term" value="F:trans-aconitate 2-methyltransferase activity"/>
    <property type="evidence" value="ECO:0007669"/>
    <property type="project" value="UniProtKB-EC"/>
</dbReference>
<keyword evidence="2 4" id="KW-0808">Transferase</keyword>
<dbReference type="EMBL" id="SZQA01000012">
    <property type="protein sequence ID" value="TKK88155.1"/>
    <property type="molecule type" value="Genomic_DNA"/>
</dbReference>
<dbReference type="EC" id="2.1.1.144" evidence="4"/>
<dbReference type="RefSeq" id="WP_137247613.1">
    <property type="nucleotide sequence ID" value="NZ_SZQA01000012.1"/>
</dbReference>
<comment type="caution">
    <text evidence="4">The sequence shown here is derived from an EMBL/GenBank/DDBJ whole genome shotgun (WGS) entry which is preliminary data.</text>
</comment>
<dbReference type="OrthoDB" id="9795085at2"/>
<evidence type="ECO:0000256" key="2">
    <source>
        <dbReference type="ARBA" id="ARBA00022679"/>
    </source>
</evidence>
<dbReference type="Gene3D" id="1.10.150.290">
    <property type="entry name" value="S-adenosyl-L-methionine-dependent methyltransferases"/>
    <property type="match status" value="1"/>
</dbReference>
<organism evidence="4 5">
    <name type="scientific">Herbidospora galbida</name>
    <dbReference type="NCBI Taxonomy" id="2575442"/>
    <lineage>
        <taxon>Bacteria</taxon>
        <taxon>Bacillati</taxon>
        <taxon>Actinomycetota</taxon>
        <taxon>Actinomycetes</taxon>
        <taxon>Streptosporangiales</taxon>
        <taxon>Streptosporangiaceae</taxon>
        <taxon>Herbidospora</taxon>
    </lineage>
</organism>
<dbReference type="InterPro" id="IPR029063">
    <property type="entry name" value="SAM-dependent_MTases_sf"/>
</dbReference>
<dbReference type="InterPro" id="IPR041698">
    <property type="entry name" value="Methyltransf_25"/>
</dbReference>
<dbReference type="SUPFAM" id="SSF53335">
    <property type="entry name" value="S-adenosyl-L-methionine-dependent methyltransferases"/>
    <property type="match status" value="1"/>
</dbReference>
<evidence type="ECO:0000256" key="1">
    <source>
        <dbReference type="ARBA" id="ARBA00022603"/>
    </source>
</evidence>
<keyword evidence="1 4" id="KW-0489">Methyltransferase</keyword>
<dbReference type="PANTHER" id="PTHR43861">
    <property type="entry name" value="TRANS-ACONITATE 2-METHYLTRANSFERASE-RELATED"/>
    <property type="match status" value="1"/>
</dbReference>
<dbReference type="CDD" id="cd02440">
    <property type="entry name" value="AdoMet_MTases"/>
    <property type="match status" value="1"/>
</dbReference>
<dbReference type="PANTHER" id="PTHR43861:SF1">
    <property type="entry name" value="TRANS-ACONITATE 2-METHYLTRANSFERASE"/>
    <property type="match status" value="1"/>
</dbReference>
<dbReference type="GO" id="GO:0032259">
    <property type="term" value="P:methylation"/>
    <property type="evidence" value="ECO:0007669"/>
    <property type="project" value="UniProtKB-KW"/>
</dbReference>
<feature type="domain" description="Methyltransferase" evidence="3">
    <location>
        <begin position="35"/>
        <end position="121"/>
    </location>
</feature>
<dbReference type="Proteomes" id="UP000308705">
    <property type="component" value="Unassembled WGS sequence"/>
</dbReference>
<dbReference type="Gene3D" id="3.40.50.150">
    <property type="entry name" value="Vaccinia Virus protein VP39"/>
    <property type="match status" value="1"/>
</dbReference>
<dbReference type="InterPro" id="IPR023149">
    <property type="entry name" value="Trans_acon_MeTrfase_C"/>
</dbReference>
<proteinExistence type="predicted"/>
<protein>
    <submittedName>
        <fullName evidence="4">Trans-aconitate 2-methyltransferase</fullName>
        <ecNumber evidence="4">2.1.1.144</ecNumber>
    </submittedName>
</protein>
<dbReference type="AlphaFoldDB" id="A0A4U3MFV3"/>
<dbReference type="Pfam" id="PF13649">
    <property type="entry name" value="Methyltransf_25"/>
    <property type="match status" value="1"/>
</dbReference>